<evidence type="ECO:0000313" key="1">
    <source>
        <dbReference type="EMBL" id="GMM33745.1"/>
    </source>
</evidence>
<comment type="caution">
    <text evidence="1">The sequence shown here is derived from an EMBL/GenBank/DDBJ whole genome shotgun (WGS) entry which is preliminary data.</text>
</comment>
<dbReference type="RefSeq" id="XP_064850745.1">
    <property type="nucleotide sequence ID" value="XM_064994673.1"/>
</dbReference>
<keyword evidence="2" id="KW-1185">Reference proteome</keyword>
<evidence type="ECO:0000313" key="2">
    <source>
        <dbReference type="Proteomes" id="UP001360560"/>
    </source>
</evidence>
<sequence length="71" mass="7909">MKSDDRVMPLGDKLRKVEEVKKKEEASAKGNAKITYPAATTSKNTNNMFLLEMCGISPPKSVLLERISIKQ</sequence>
<reference evidence="1 2" key="1">
    <citation type="journal article" date="2023" name="Elife">
        <title>Identification of key yeast species and microbe-microbe interactions impacting larval growth of Drosophila in the wild.</title>
        <authorList>
            <person name="Mure A."/>
            <person name="Sugiura Y."/>
            <person name="Maeda R."/>
            <person name="Honda K."/>
            <person name="Sakurai N."/>
            <person name="Takahashi Y."/>
            <person name="Watada M."/>
            <person name="Katoh T."/>
            <person name="Gotoh A."/>
            <person name="Gotoh Y."/>
            <person name="Taniguchi I."/>
            <person name="Nakamura K."/>
            <person name="Hayashi T."/>
            <person name="Katayama T."/>
            <person name="Uemura T."/>
            <person name="Hattori Y."/>
        </authorList>
    </citation>
    <scope>NUCLEOTIDE SEQUENCE [LARGE SCALE GENOMIC DNA]</scope>
    <source>
        <strain evidence="1 2">SC-9</strain>
    </source>
</reference>
<organism evidence="1 2">
    <name type="scientific">Saccharomycopsis crataegensis</name>
    <dbReference type="NCBI Taxonomy" id="43959"/>
    <lineage>
        <taxon>Eukaryota</taxon>
        <taxon>Fungi</taxon>
        <taxon>Dikarya</taxon>
        <taxon>Ascomycota</taxon>
        <taxon>Saccharomycotina</taxon>
        <taxon>Saccharomycetes</taxon>
        <taxon>Saccharomycopsidaceae</taxon>
        <taxon>Saccharomycopsis</taxon>
    </lineage>
</organism>
<dbReference type="EMBL" id="BTFZ01000002">
    <property type="protein sequence ID" value="GMM33745.1"/>
    <property type="molecule type" value="Genomic_DNA"/>
</dbReference>
<dbReference type="Proteomes" id="UP001360560">
    <property type="component" value="Unassembled WGS sequence"/>
</dbReference>
<protein>
    <submittedName>
        <fullName evidence="1">Uncharacterized protein</fullName>
    </submittedName>
</protein>
<proteinExistence type="predicted"/>
<dbReference type="GeneID" id="90071724"/>
<name>A0AAV5QFM7_9ASCO</name>
<accession>A0AAV5QFM7</accession>
<gene>
    <name evidence="1" type="ORF">DASC09_010700</name>
</gene>
<dbReference type="AlphaFoldDB" id="A0AAV5QFM7"/>